<name>A0A0C9MK37_9FUNG</name>
<evidence type="ECO:0000313" key="2">
    <source>
        <dbReference type="EMBL" id="GAN03527.1"/>
    </source>
</evidence>
<proteinExistence type="predicted"/>
<sequence>MAGAISLPSDEGGGSGIKQSWNQAREWFDKKWNGERDENTPLLNRERGTVEPPRKTTFRIVTTIVALVLALILLGVTVGLWFNKHHAKKPCTYIR</sequence>
<gene>
    <name evidence="2" type="ORF">MAM1_0042c02982</name>
</gene>
<reference evidence="2" key="1">
    <citation type="submission" date="2014-09" db="EMBL/GenBank/DDBJ databases">
        <title>Draft genome sequence of an oleaginous Mucoromycotina fungus Mucor ambiguus NBRC6742.</title>
        <authorList>
            <person name="Takeda I."/>
            <person name="Yamane N."/>
            <person name="Morita T."/>
            <person name="Tamano K."/>
            <person name="Machida M."/>
            <person name="Baker S."/>
            <person name="Koike H."/>
        </authorList>
    </citation>
    <scope>NUCLEOTIDE SEQUENCE</scope>
    <source>
        <strain evidence="2">NBRC 6742</strain>
    </source>
</reference>
<dbReference type="OrthoDB" id="2298511at2759"/>
<feature type="transmembrane region" description="Helical" evidence="1">
    <location>
        <begin position="60"/>
        <end position="82"/>
    </location>
</feature>
<keyword evidence="1" id="KW-1133">Transmembrane helix</keyword>
<dbReference type="AlphaFoldDB" id="A0A0C9MK37"/>
<evidence type="ECO:0000313" key="3">
    <source>
        <dbReference type="Proteomes" id="UP000053815"/>
    </source>
</evidence>
<accession>A0A0C9MK37</accession>
<evidence type="ECO:0000256" key="1">
    <source>
        <dbReference type="SAM" id="Phobius"/>
    </source>
</evidence>
<protein>
    <submittedName>
        <fullName evidence="2">Uncharacterized protein</fullName>
    </submittedName>
</protein>
<dbReference type="Proteomes" id="UP000053815">
    <property type="component" value="Unassembled WGS sequence"/>
</dbReference>
<keyword evidence="1" id="KW-0472">Membrane</keyword>
<keyword evidence="3" id="KW-1185">Reference proteome</keyword>
<dbReference type="EMBL" id="DF836331">
    <property type="protein sequence ID" value="GAN03527.1"/>
    <property type="molecule type" value="Genomic_DNA"/>
</dbReference>
<organism evidence="2">
    <name type="scientific">Mucor ambiguus</name>
    <dbReference type="NCBI Taxonomy" id="91626"/>
    <lineage>
        <taxon>Eukaryota</taxon>
        <taxon>Fungi</taxon>
        <taxon>Fungi incertae sedis</taxon>
        <taxon>Mucoromycota</taxon>
        <taxon>Mucoromycotina</taxon>
        <taxon>Mucoromycetes</taxon>
        <taxon>Mucorales</taxon>
        <taxon>Mucorineae</taxon>
        <taxon>Mucoraceae</taxon>
        <taxon>Mucor</taxon>
    </lineage>
</organism>
<keyword evidence="1" id="KW-0812">Transmembrane</keyword>